<comment type="caution">
    <text evidence="4">The sequence shown here is derived from an EMBL/GenBank/DDBJ whole genome shotgun (WGS) entry which is preliminary data.</text>
</comment>
<gene>
    <name evidence="4" type="primary">lysA_50</name>
    <name evidence="4" type="ORF">SDC9_167332</name>
</gene>
<dbReference type="PANTHER" id="PTHR43727:SF2">
    <property type="entry name" value="GROUP IV DECARBOXYLASE"/>
    <property type="match status" value="1"/>
</dbReference>
<sequence>MTDNIRPSLYQAGYECGVINKIGLDKINQVTVAGKCCESGDILITDTDIMEIQSGDILITTSTGAYGYSMSSNYNKIPKPAVVFVKDGKSKLICKRQSYKDLISLEL</sequence>
<keyword evidence="2" id="KW-0663">Pyridoxal phosphate</keyword>
<comment type="cofactor">
    <cofactor evidence="1">
        <name>pyridoxal 5'-phosphate</name>
        <dbReference type="ChEBI" id="CHEBI:597326"/>
    </cofactor>
</comment>
<proteinExistence type="predicted"/>
<accession>A0A645FZH8</accession>
<dbReference type="AlphaFoldDB" id="A0A645FZH8"/>
<dbReference type="InterPro" id="IPR022643">
    <property type="entry name" value="De-COase2_C"/>
</dbReference>
<evidence type="ECO:0000256" key="2">
    <source>
        <dbReference type="ARBA" id="ARBA00022898"/>
    </source>
</evidence>
<evidence type="ECO:0000313" key="4">
    <source>
        <dbReference type="EMBL" id="MPN19957.1"/>
    </source>
</evidence>
<evidence type="ECO:0000259" key="3">
    <source>
        <dbReference type="Pfam" id="PF00278"/>
    </source>
</evidence>
<protein>
    <submittedName>
        <fullName evidence="4">Diaminopimelate decarboxylase</fullName>
        <ecNumber evidence="4">4.1.1.20</ecNumber>
    </submittedName>
</protein>
<name>A0A645FZH8_9ZZZZ</name>
<dbReference type="GO" id="GO:0009089">
    <property type="term" value="P:lysine biosynthetic process via diaminopimelate"/>
    <property type="evidence" value="ECO:0007669"/>
    <property type="project" value="TreeGrafter"/>
</dbReference>
<reference evidence="4" key="1">
    <citation type="submission" date="2019-08" db="EMBL/GenBank/DDBJ databases">
        <authorList>
            <person name="Kucharzyk K."/>
            <person name="Murdoch R.W."/>
            <person name="Higgins S."/>
            <person name="Loffler F."/>
        </authorList>
    </citation>
    <scope>NUCLEOTIDE SEQUENCE</scope>
</reference>
<organism evidence="4">
    <name type="scientific">bioreactor metagenome</name>
    <dbReference type="NCBI Taxonomy" id="1076179"/>
    <lineage>
        <taxon>unclassified sequences</taxon>
        <taxon>metagenomes</taxon>
        <taxon>ecological metagenomes</taxon>
    </lineage>
</organism>
<dbReference type="EMBL" id="VSSQ01067595">
    <property type="protein sequence ID" value="MPN19957.1"/>
    <property type="molecule type" value="Genomic_DNA"/>
</dbReference>
<evidence type="ECO:0000256" key="1">
    <source>
        <dbReference type="ARBA" id="ARBA00001933"/>
    </source>
</evidence>
<dbReference type="EC" id="4.1.1.20" evidence="4"/>
<dbReference type="GO" id="GO:0008836">
    <property type="term" value="F:diaminopimelate decarboxylase activity"/>
    <property type="evidence" value="ECO:0007669"/>
    <property type="project" value="UniProtKB-EC"/>
</dbReference>
<dbReference type="PANTHER" id="PTHR43727">
    <property type="entry name" value="DIAMINOPIMELATE DECARBOXYLASE"/>
    <property type="match status" value="1"/>
</dbReference>
<dbReference type="Gene3D" id="2.40.37.10">
    <property type="entry name" value="Lyase, Ornithine Decarboxylase, Chain A, domain 1"/>
    <property type="match status" value="1"/>
</dbReference>
<feature type="domain" description="Orn/DAP/Arg decarboxylase 2 C-terminal" evidence="3">
    <location>
        <begin position="1"/>
        <end position="64"/>
    </location>
</feature>
<keyword evidence="4" id="KW-0456">Lyase</keyword>
<dbReference type="SUPFAM" id="SSF50621">
    <property type="entry name" value="Alanine racemase C-terminal domain-like"/>
    <property type="match status" value="1"/>
</dbReference>
<dbReference type="Pfam" id="PF00278">
    <property type="entry name" value="Orn_DAP_Arg_deC"/>
    <property type="match status" value="1"/>
</dbReference>
<dbReference type="InterPro" id="IPR009006">
    <property type="entry name" value="Ala_racemase/Decarboxylase_C"/>
</dbReference>